<evidence type="ECO:0000313" key="3">
    <source>
        <dbReference type="Proteomes" id="UP000225740"/>
    </source>
</evidence>
<dbReference type="OrthoDB" id="9867306at2"/>
<gene>
    <name evidence="2" type="ORF">CEE69_04620</name>
</gene>
<dbReference type="AlphaFoldDB" id="A0A2G1WC87"/>
<evidence type="ECO:0000313" key="2">
    <source>
        <dbReference type="EMBL" id="PHQ36647.1"/>
    </source>
</evidence>
<protein>
    <submittedName>
        <fullName evidence="2">Uncharacterized protein</fullName>
    </submittedName>
</protein>
<proteinExistence type="predicted"/>
<reference evidence="2 3" key="1">
    <citation type="submission" date="2017-06" db="EMBL/GenBank/DDBJ databases">
        <title>Description of Rhodopirellula bahusiensis sp. nov.</title>
        <authorList>
            <person name="Kizina J."/>
            <person name="Harder J."/>
        </authorList>
    </citation>
    <scope>NUCLEOTIDE SEQUENCE [LARGE SCALE GENOMIC DNA]</scope>
    <source>
        <strain evidence="2 3">SWK21</strain>
    </source>
</reference>
<keyword evidence="1" id="KW-0812">Transmembrane</keyword>
<sequence>MWKDVVKQAMTVREFYDLHAWRECKKQPEFSKRSECLGEPNSLVVSSRLIGAIVTLATTAAIIIG</sequence>
<evidence type="ECO:0000256" key="1">
    <source>
        <dbReference type="SAM" id="Phobius"/>
    </source>
</evidence>
<keyword evidence="1" id="KW-1133">Transmembrane helix</keyword>
<keyword evidence="3" id="KW-1185">Reference proteome</keyword>
<feature type="transmembrane region" description="Helical" evidence="1">
    <location>
        <begin position="43"/>
        <end position="64"/>
    </location>
</feature>
<dbReference type="Proteomes" id="UP000225740">
    <property type="component" value="Unassembled WGS sequence"/>
</dbReference>
<name>A0A2G1WC87_9BACT</name>
<comment type="caution">
    <text evidence="2">The sequence shown here is derived from an EMBL/GenBank/DDBJ whole genome shotgun (WGS) entry which is preliminary data.</text>
</comment>
<dbReference type="EMBL" id="NIZW01000002">
    <property type="protein sequence ID" value="PHQ36647.1"/>
    <property type="molecule type" value="Genomic_DNA"/>
</dbReference>
<organism evidence="2 3">
    <name type="scientific">Rhodopirellula bahusiensis</name>
    <dbReference type="NCBI Taxonomy" id="2014065"/>
    <lineage>
        <taxon>Bacteria</taxon>
        <taxon>Pseudomonadati</taxon>
        <taxon>Planctomycetota</taxon>
        <taxon>Planctomycetia</taxon>
        <taxon>Pirellulales</taxon>
        <taxon>Pirellulaceae</taxon>
        <taxon>Rhodopirellula</taxon>
    </lineage>
</organism>
<accession>A0A2G1WC87</accession>
<keyword evidence="1" id="KW-0472">Membrane</keyword>